<feature type="domain" description="THIF-type NAD/FAD binding fold" evidence="1">
    <location>
        <begin position="28"/>
        <end position="325"/>
    </location>
</feature>
<name>A0AAN7YWQ9_9MYCE</name>
<dbReference type="InterPro" id="IPR000594">
    <property type="entry name" value="ThiF_NAD_FAD-bd"/>
</dbReference>
<evidence type="ECO:0000313" key="2">
    <source>
        <dbReference type="EMBL" id="KAK5582526.1"/>
    </source>
</evidence>
<accession>A0AAN7YWQ9</accession>
<dbReference type="AlphaFoldDB" id="A0AAN7YWQ9"/>
<dbReference type="EMBL" id="JAVFKY010000001">
    <property type="protein sequence ID" value="KAK5582526.1"/>
    <property type="molecule type" value="Genomic_DNA"/>
</dbReference>
<protein>
    <recommendedName>
        <fullName evidence="1">THIF-type NAD/FAD binding fold domain-containing protein</fullName>
    </recommendedName>
</protein>
<keyword evidence="3" id="KW-1185">Reference proteome</keyword>
<dbReference type="PANTHER" id="PTHR10953:SF162">
    <property type="entry name" value="SUMO-ACTIVATING ENZYME SUBUNIT 1"/>
    <property type="match status" value="1"/>
</dbReference>
<dbReference type="InterPro" id="IPR045886">
    <property type="entry name" value="ThiF/MoeB/HesA"/>
</dbReference>
<comment type="caution">
    <text evidence="2">The sequence shown here is derived from an EMBL/GenBank/DDBJ whole genome shotgun (WGS) entry which is preliminary data.</text>
</comment>
<dbReference type="Pfam" id="PF00899">
    <property type="entry name" value="ThiF"/>
    <property type="match status" value="1"/>
</dbReference>
<dbReference type="SUPFAM" id="SSF69572">
    <property type="entry name" value="Activating enzymes of the ubiquitin-like proteins"/>
    <property type="match status" value="1"/>
</dbReference>
<dbReference type="GO" id="GO:0031510">
    <property type="term" value="C:SUMO activating enzyme complex"/>
    <property type="evidence" value="ECO:0007669"/>
    <property type="project" value="TreeGrafter"/>
</dbReference>
<proteinExistence type="predicted"/>
<evidence type="ECO:0000259" key="1">
    <source>
        <dbReference type="Pfam" id="PF00899"/>
    </source>
</evidence>
<reference evidence="2 3" key="1">
    <citation type="submission" date="2023-11" db="EMBL/GenBank/DDBJ databases">
        <title>Dfirmibasis_genome.</title>
        <authorList>
            <person name="Edelbroek B."/>
            <person name="Kjellin J."/>
            <person name="Jerlstrom-Hultqvist J."/>
            <person name="Soderbom F."/>
        </authorList>
    </citation>
    <scope>NUCLEOTIDE SEQUENCE [LARGE SCALE GENOMIC DNA]</scope>
    <source>
        <strain evidence="2 3">TNS-C-14</strain>
    </source>
</reference>
<dbReference type="GO" id="GO:0016925">
    <property type="term" value="P:protein sumoylation"/>
    <property type="evidence" value="ECO:0007669"/>
    <property type="project" value="TreeGrafter"/>
</dbReference>
<gene>
    <name evidence="2" type="ORF">RB653_004111</name>
</gene>
<dbReference type="InterPro" id="IPR035985">
    <property type="entry name" value="Ubiquitin-activating_enz"/>
</dbReference>
<organism evidence="2 3">
    <name type="scientific">Dictyostelium firmibasis</name>
    <dbReference type="NCBI Taxonomy" id="79012"/>
    <lineage>
        <taxon>Eukaryota</taxon>
        <taxon>Amoebozoa</taxon>
        <taxon>Evosea</taxon>
        <taxon>Eumycetozoa</taxon>
        <taxon>Dictyostelia</taxon>
        <taxon>Dictyosteliales</taxon>
        <taxon>Dictyosteliaceae</taxon>
        <taxon>Dictyostelium</taxon>
    </lineage>
</organism>
<dbReference type="GO" id="GO:0019948">
    <property type="term" value="F:SUMO activating enzyme activity"/>
    <property type="evidence" value="ECO:0007669"/>
    <property type="project" value="TreeGrafter"/>
</dbReference>
<evidence type="ECO:0000313" key="3">
    <source>
        <dbReference type="Proteomes" id="UP001344447"/>
    </source>
</evidence>
<dbReference type="PANTHER" id="PTHR10953">
    <property type="entry name" value="UBIQUITIN-ACTIVATING ENZYME E1"/>
    <property type="match status" value="1"/>
</dbReference>
<dbReference type="Gene3D" id="3.40.50.720">
    <property type="entry name" value="NAD(P)-binding Rossmann-like Domain"/>
    <property type="match status" value="1"/>
</dbReference>
<sequence length="331" mass="37387">MTNPENTPTITNTTTEGKGLTEYEAKIYDRSIRLWGVDAQAKLRQSKVLFIGINGLMSEIIKNVVLAGVDSITLVDDHIITSADLSAHLFITEDSVGKVISTESVFAIGELNPLVTIDVYDKEIETMDDQFIKNYTIVVMSDKNLNNVSKINSLCRKNNVSFMFSHSFGLKALFFSDLNEFKYFIKKPTEPPTTETHTSIFKSFKESMGYDWSKTNNRTPLPFFALSTLYQFEEKHNRVPDNISDSDLFELKSIVNSSIEKFNLKNVEPNKYFDETKDLLNKINVEISPVCAIIGGIVGAEIIKVITQNMQVLNNFFFYDGIKGTGLVEQF</sequence>
<dbReference type="GO" id="GO:0005737">
    <property type="term" value="C:cytoplasm"/>
    <property type="evidence" value="ECO:0007669"/>
    <property type="project" value="TreeGrafter"/>
</dbReference>
<dbReference type="Proteomes" id="UP001344447">
    <property type="component" value="Unassembled WGS sequence"/>
</dbReference>